<name>A0A0M8ZW52_9HYME</name>
<evidence type="ECO:0000313" key="3">
    <source>
        <dbReference type="Proteomes" id="UP000053105"/>
    </source>
</evidence>
<proteinExistence type="predicted"/>
<feature type="compositionally biased region" description="Basic and acidic residues" evidence="1">
    <location>
        <begin position="294"/>
        <end position="304"/>
    </location>
</feature>
<dbReference type="AlphaFoldDB" id="A0A0M8ZW52"/>
<gene>
    <name evidence="2" type="ORF">WN51_02247</name>
</gene>
<feature type="compositionally biased region" description="Basic residues" evidence="1">
    <location>
        <begin position="283"/>
        <end position="293"/>
    </location>
</feature>
<feature type="region of interest" description="Disordered" evidence="1">
    <location>
        <begin position="125"/>
        <end position="249"/>
    </location>
</feature>
<evidence type="ECO:0000313" key="2">
    <source>
        <dbReference type="EMBL" id="KOX70823.1"/>
    </source>
</evidence>
<dbReference type="EMBL" id="KQ435851">
    <property type="protein sequence ID" value="KOX70823.1"/>
    <property type="molecule type" value="Genomic_DNA"/>
</dbReference>
<reference evidence="2 3" key="1">
    <citation type="submission" date="2015-07" db="EMBL/GenBank/DDBJ databases">
        <title>The genome of Melipona quadrifasciata.</title>
        <authorList>
            <person name="Pan H."/>
            <person name="Kapheim K."/>
        </authorList>
    </citation>
    <scope>NUCLEOTIDE SEQUENCE [LARGE SCALE GENOMIC DNA]</scope>
    <source>
        <strain evidence="2">0111107301</strain>
        <tissue evidence="2">Whole body</tissue>
    </source>
</reference>
<dbReference type="Proteomes" id="UP000053105">
    <property type="component" value="Unassembled WGS sequence"/>
</dbReference>
<feature type="compositionally biased region" description="Basic and acidic residues" evidence="1">
    <location>
        <begin position="212"/>
        <end position="233"/>
    </location>
</feature>
<dbReference type="OrthoDB" id="10548121at2759"/>
<organism evidence="2 3">
    <name type="scientific">Melipona quadrifasciata</name>
    <dbReference type="NCBI Taxonomy" id="166423"/>
    <lineage>
        <taxon>Eukaryota</taxon>
        <taxon>Metazoa</taxon>
        <taxon>Ecdysozoa</taxon>
        <taxon>Arthropoda</taxon>
        <taxon>Hexapoda</taxon>
        <taxon>Insecta</taxon>
        <taxon>Pterygota</taxon>
        <taxon>Neoptera</taxon>
        <taxon>Endopterygota</taxon>
        <taxon>Hymenoptera</taxon>
        <taxon>Apocrita</taxon>
        <taxon>Aculeata</taxon>
        <taxon>Apoidea</taxon>
        <taxon>Anthophila</taxon>
        <taxon>Apidae</taxon>
        <taxon>Melipona</taxon>
    </lineage>
</organism>
<protein>
    <submittedName>
        <fullName evidence="2">Uncharacterized protein</fullName>
    </submittedName>
</protein>
<sequence length="317" mass="35765">MDTSEQRKTQNRFGLRGRLAIDRGFEFPVRNSSRLISCFRGSFAVEASAVMGNFPATFEQHLRDWYQVRCASILDLKGSTEIKKVVLSDGTKAESLPGHFHGRIENGPRGRQRTVMEEGRVFEELGRSDEAEGTRDTSLDARIRAANERTGTVKEEKRRWNQTNKLTDNEERGTDKMKEKESGDLVEDRERQGNGEQSGEAEWRSRVAKQSGEAEHGRRGIEGEGGVKGRGTDDVIVEGCPGNGEAKSGIYKEDAKNQEVSHEKHGKAIAEIIEQNTKNRCAKNRKYEIRKRQRDSNKLNERKQNNNNNPCVGDSNN</sequence>
<evidence type="ECO:0000256" key="1">
    <source>
        <dbReference type="SAM" id="MobiDB-lite"/>
    </source>
</evidence>
<feature type="compositionally biased region" description="Basic and acidic residues" evidence="1">
    <location>
        <begin position="125"/>
        <end position="159"/>
    </location>
</feature>
<feature type="compositionally biased region" description="Basic and acidic residues" evidence="1">
    <location>
        <begin position="167"/>
        <end position="193"/>
    </location>
</feature>
<accession>A0A0M8ZW52</accession>
<feature type="region of interest" description="Disordered" evidence="1">
    <location>
        <begin position="283"/>
        <end position="317"/>
    </location>
</feature>
<keyword evidence="3" id="KW-1185">Reference proteome</keyword>